<organism evidence="1 2">
    <name type="scientific">Mycena chlorophos</name>
    <name type="common">Agaric fungus</name>
    <name type="synonym">Agaricus chlorophos</name>
    <dbReference type="NCBI Taxonomy" id="658473"/>
    <lineage>
        <taxon>Eukaryota</taxon>
        <taxon>Fungi</taxon>
        <taxon>Dikarya</taxon>
        <taxon>Basidiomycota</taxon>
        <taxon>Agaricomycotina</taxon>
        <taxon>Agaricomycetes</taxon>
        <taxon>Agaricomycetidae</taxon>
        <taxon>Agaricales</taxon>
        <taxon>Marasmiineae</taxon>
        <taxon>Mycenaceae</taxon>
        <taxon>Mycena</taxon>
    </lineage>
</organism>
<gene>
    <name evidence="1" type="ORF">MCHLO_02285</name>
</gene>
<feature type="non-terminal residue" evidence="1">
    <location>
        <position position="425"/>
    </location>
</feature>
<name>A0ABQ0L1B1_MYCCL</name>
<evidence type="ECO:0000313" key="1">
    <source>
        <dbReference type="EMBL" id="GAT44670.1"/>
    </source>
</evidence>
<keyword evidence="2" id="KW-1185">Reference proteome</keyword>
<dbReference type="EMBL" id="DF839981">
    <property type="protein sequence ID" value="GAT44670.1"/>
    <property type="molecule type" value="Genomic_DNA"/>
</dbReference>
<reference evidence="1" key="1">
    <citation type="submission" date="2014-09" db="EMBL/GenBank/DDBJ databases">
        <title>Genome sequence of the luminous mushroom Mycena chlorophos for searching fungal bioluminescence genes.</title>
        <authorList>
            <person name="Tanaka Y."/>
            <person name="Kasuga D."/>
            <person name="Oba Y."/>
            <person name="Hase S."/>
            <person name="Sato K."/>
            <person name="Oba Y."/>
            <person name="Sakakibara Y."/>
        </authorList>
    </citation>
    <scope>NUCLEOTIDE SEQUENCE</scope>
</reference>
<proteinExistence type="predicted"/>
<protein>
    <submittedName>
        <fullName evidence="1">Uncharacterized protein</fullName>
    </submittedName>
</protein>
<evidence type="ECO:0000313" key="2">
    <source>
        <dbReference type="Proteomes" id="UP000815677"/>
    </source>
</evidence>
<sequence length="425" mass="47475">MPFGAPRGHDLTPLHKITNWHQHLAPFLDTQPALSGLQSLTATVALAKSSSYLSLLPDVCLRYQQLVSQLVSATDFPVLCLLMDWPRVNNSPRYFKAHVLEDTLKAYTSILVTLVHAIVTSVSPGCQTSYRFPLSAKQHAAALALVDALRHPTPQNENEAEGLVQERVSRLHSLVALVLLARENDSPAPSPSQGKFDSVLECFLAVFSFGPEGTMKPAVFFTRIFARLKYLIRGTLLYEGNLRRPNFDGRIFDSVDALCATNLAQRILSEFNTIRDLQSAASSVVYASQLPPQMLISDDCLTLTYLGQRVHLPDLFRGMKLMVTHMRKLLDDLRFGLHLPFKLPTAVVDDWAEEGADYSFLTETHFHTGKHRWLAHLMGLKDFGLVLCDHSGKPLLDDSGDLMFNHGALQHVFNVHRSFIQHAMV</sequence>
<dbReference type="Proteomes" id="UP000815677">
    <property type="component" value="Unassembled WGS sequence"/>
</dbReference>
<accession>A0ABQ0L1B1</accession>